<sequence length="215" mass="25172">MFKFRHLFTLFIIVFILIFLQSIESMIMSSTYSTRIKTTWNNESIPIEQYISLSMHYSGEDLMILIHAPFYNDPVLPDWSKKPGTFDKLYNYEVVELFLLNSNNEHYLEIELAPRGQYLLLELNGYRNVTRTPISLKSYNVKITNDKHWSGRAIVSHDDLPNGIDKFNAYAIHGSGSNRTYLSLFPAPNNNPNYTEPDFHRLELFQSISLFRPYN</sequence>
<reference evidence="4" key="1">
    <citation type="submission" date="2025-08" db="UniProtKB">
        <authorList>
            <consortium name="RefSeq"/>
        </authorList>
    </citation>
    <scope>IDENTIFICATION</scope>
    <source>
        <strain evidence="4">Airmid</strain>
    </source>
</reference>
<gene>
    <name evidence="4" type="primary">LOC113790569</name>
</gene>
<dbReference type="AlphaFoldDB" id="A0A6P6XRN7"/>
<dbReference type="InParanoid" id="A0A6P6XRN7"/>
<dbReference type="Proteomes" id="UP000515146">
    <property type="component" value="Unplaced"/>
</dbReference>
<keyword evidence="2" id="KW-0732">Signal</keyword>
<feature type="chain" id="PRO_5027575682" evidence="2">
    <location>
        <begin position="26"/>
        <end position="215"/>
    </location>
</feature>
<evidence type="ECO:0000313" key="3">
    <source>
        <dbReference type="Proteomes" id="UP000515146"/>
    </source>
</evidence>
<organism evidence="3 4">
    <name type="scientific">Dermatophagoides pteronyssinus</name>
    <name type="common">European house dust mite</name>
    <dbReference type="NCBI Taxonomy" id="6956"/>
    <lineage>
        <taxon>Eukaryota</taxon>
        <taxon>Metazoa</taxon>
        <taxon>Ecdysozoa</taxon>
        <taxon>Arthropoda</taxon>
        <taxon>Chelicerata</taxon>
        <taxon>Arachnida</taxon>
        <taxon>Acari</taxon>
        <taxon>Acariformes</taxon>
        <taxon>Sarcoptiformes</taxon>
        <taxon>Astigmata</taxon>
        <taxon>Psoroptidia</taxon>
        <taxon>Analgoidea</taxon>
        <taxon>Pyroglyphidae</taxon>
        <taxon>Dermatophagoidinae</taxon>
        <taxon>Dermatophagoides</taxon>
    </lineage>
</organism>
<dbReference type="PANTHER" id="PTHR31475:SF5">
    <property type="entry name" value="UPF0462 PROTEIN C4ORF33 HOMOLOG"/>
    <property type="match status" value="1"/>
</dbReference>
<dbReference type="RefSeq" id="XP_027196055.1">
    <property type="nucleotide sequence ID" value="XM_027340254.1"/>
</dbReference>
<accession>A0A6P6XRN7</accession>
<keyword evidence="3" id="KW-1185">Reference proteome</keyword>
<dbReference type="Gene3D" id="2.60.40.1190">
    <property type="match status" value="1"/>
</dbReference>
<name>A0A6P6XRN7_DERPT</name>
<comment type="similarity">
    <text evidence="1">Belongs to the UPF0462 family.</text>
</comment>
<dbReference type="PANTHER" id="PTHR31475">
    <property type="entry name" value="UPF0462 PROTEIN"/>
    <property type="match status" value="1"/>
</dbReference>
<feature type="signal peptide" evidence="2">
    <location>
        <begin position="1"/>
        <end position="25"/>
    </location>
</feature>
<evidence type="ECO:0000313" key="4">
    <source>
        <dbReference type="RefSeq" id="XP_027196055.1"/>
    </source>
</evidence>
<dbReference type="OMA" id="EALIPWS"/>
<protein>
    <submittedName>
        <fullName evidence="4">UPF0462 protein C4orf33 homolog</fullName>
    </submittedName>
</protein>
<dbReference type="OrthoDB" id="10056816at2759"/>
<dbReference type="KEGG" id="dpte:113790569"/>
<evidence type="ECO:0000256" key="2">
    <source>
        <dbReference type="SAM" id="SignalP"/>
    </source>
</evidence>
<evidence type="ECO:0000256" key="1">
    <source>
        <dbReference type="ARBA" id="ARBA00038085"/>
    </source>
</evidence>
<proteinExistence type="inferred from homology"/>